<organism evidence="1 2">
    <name type="scientific">Gymnopus androsaceus JB14</name>
    <dbReference type="NCBI Taxonomy" id="1447944"/>
    <lineage>
        <taxon>Eukaryota</taxon>
        <taxon>Fungi</taxon>
        <taxon>Dikarya</taxon>
        <taxon>Basidiomycota</taxon>
        <taxon>Agaricomycotina</taxon>
        <taxon>Agaricomycetes</taxon>
        <taxon>Agaricomycetidae</taxon>
        <taxon>Agaricales</taxon>
        <taxon>Marasmiineae</taxon>
        <taxon>Omphalotaceae</taxon>
        <taxon>Gymnopus</taxon>
    </lineage>
</organism>
<dbReference type="EMBL" id="ML769508">
    <property type="protein sequence ID" value="KAE9396750.1"/>
    <property type="molecule type" value="Genomic_DNA"/>
</dbReference>
<keyword evidence="2" id="KW-1185">Reference proteome</keyword>
<evidence type="ECO:0000313" key="2">
    <source>
        <dbReference type="Proteomes" id="UP000799118"/>
    </source>
</evidence>
<dbReference type="OrthoDB" id="1367865at2759"/>
<accession>A0A6A4HG54</accession>
<proteinExistence type="predicted"/>
<reference evidence="1" key="1">
    <citation type="journal article" date="2019" name="Environ. Microbiol.">
        <title>Fungal ecological strategies reflected in gene transcription - a case study of two litter decomposers.</title>
        <authorList>
            <person name="Barbi F."/>
            <person name="Kohler A."/>
            <person name="Barry K."/>
            <person name="Baskaran P."/>
            <person name="Daum C."/>
            <person name="Fauchery L."/>
            <person name="Ihrmark K."/>
            <person name="Kuo A."/>
            <person name="LaButti K."/>
            <person name="Lipzen A."/>
            <person name="Morin E."/>
            <person name="Grigoriev I.V."/>
            <person name="Henrissat B."/>
            <person name="Lindahl B."/>
            <person name="Martin F."/>
        </authorList>
    </citation>
    <scope>NUCLEOTIDE SEQUENCE</scope>
    <source>
        <strain evidence="1">JB14</strain>
    </source>
</reference>
<protein>
    <submittedName>
        <fullName evidence="1">Uncharacterized protein</fullName>
    </submittedName>
</protein>
<dbReference type="Proteomes" id="UP000799118">
    <property type="component" value="Unassembled WGS sequence"/>
</dbReference>
<dbReference type="AlphaFoldDB" id="A0A6A4HG54"/>
<gene>
    <name evidence="1" type="ORF">BT96DRAFT_96218</name>
</gene>
<sequence>MIRYLLIMIGREPSHSLFTFKLLIRFSPLILVPPYTRMSGPNIVRQIRAYGTQEFLSNHVLSVEHNFQTDGKPASWLPQHPKQWGSEITRIELPGPTKPTYIDLSDDDSRLAIGIGNNIHVYTMSNVLVQMVTKSSYNRRRSCTQTRVTEASYFWNSNQGAMIFC</sequence>
<evidence type="ECO:0000313" key="1">
    <source>
        <dbReference type="EMBL" id="KAE9396750.1"/>
    </source>
</evidence>
<name>A0A6A4HG54_9AGAR</name>